<evidence type="ECO:0000256" key="2">
    <source>
        <dbReference type="ARBA" id="ARBA00006019"/>
    </source>
</evidence>
<dbReference type="FunFam" id="1.10.10.10:FF:000050">
    <property type="entry name" value="Cullin 4B"/>
    <property type="match status" value="1"/>
</dbReference>
<comment type="similarity">
    <text evidence="2 10 11">Belongs to the cullin family.</text>
</comment>
<sequence>MSGADTKSRLKRDKSKSLLDEANSLSNQPPTKKQKRQTTIKDHMDNSSTIDKISLNQYSNGSSAFRSTSSSSTSLPSPSSQTTSNVATKKLVIKNLKASQQLPNNYFDKIWQLLKQALEAILTGTNSPSNEEQLYRHIDNLCTTTTNDTSTKSMSSLLYDHLKQVFEDHIQTMLPTLTTEMNDSEEYLRLLSLTWSNHSIRSSLIRQLFIVLDRTYVLHTTNVLSICCVNGLLKMIEQERNGETIDRSLVKSLVKMLLDLQLYHKDFEVLFLQATGQLYYNEGRQLIQTLEINQYLKHVEKRLQEENLRLTHYIDHSTKYLTAWLANSATGSGSNSSCGKESYYCTCLELLIDENRRSSISLMHCLLSRIGITGTTDLREAFSNYIKNRGRSLIINPEKDATMVQDLLDFKEKLDLILHECFHDNDKFSNTLKDSFEFFINQRVNKPAELIAKHVDSKLRAGNKEASEEELEKSLDKIMVLFRFIHGKDVFEAFYKKDLAKRLLVGKSASVDAEKSMLLKLKQECGNLFTSKLEGMFKDMELSRDIMLAFEQSTHIREISGNITMTVNILTMGFWPTYPVVQANLPPEMCRFQETFTRFYLSKHNGRKLQWQYSLDHCLIKGYLKDKKAMKEFQVSLYQALVLLLFNYTEELSYKEIAEQTKIEEVELQRTLQSLACGKIRVMNKKPPVCERLCSKDVSTNDHFTLNTSFDHKLIRIKINQVQMKETPEENTSTTERVFQDRQYQIDAAIVRIMKTRKTLAHNKLITEVYAQLKFPIKSVDLKKRIESLLEREYMKRTEQDPNVYEYVA</sequence>
<dbReference type="InterPro" id="IPR016157">
    <property type="entry name" value="Cullin_CS"/>
</dbReference>
<keyword evidence="16" id="KW-1185">Reference proteome</keyword>
<evidence type="ECO:0000256" key="7">
    <source>
        <dbReference type="ARBA" id="ARBA00022843"/>
    </source>
</evidence>
<evidence type="ECO:0000256" key="12">
    <source>
        <dbReference type="SAM" id="MobiDB-lite"/>
    </source>
</evidence>
<keyword evidence="4" id="KW-0597">Phosphoprotein</keyword>
<dbReference type="Proteomes" id="UP000663829">
    <property type="component" value="Unassembled WGS sequence"/>
</dbReference>
<dbReference type="PROSITE" id="PS01256">
    <property type="entry name" value="CULLIN_1"/>
    <property type="match status" value="1"/>
</dbReference>
<dbReference type="Gene3D" id="1.10.10.10">
    <property type="entry name" value="Winged helix-like DNA-binding domain superfamily/Winged helix DNA-binding domain"/>
    <property type="match status" value="1"/>
</dbReference>
<keyword evidence="3" id="KW-1017">Isopeptide bond</keyword>
<evidence type="ECO:0000256" key="4">
    <source>
        <dbReference type="ARBA" id="ARBA00022553"/>
    </source>
</evidence>
<dbReference type="InterPro" id="IPR036317">
    <property type="entry name" value="Cullin_homology_sf"/>
</dbReference>
<dbReference type="SUPFAM" id="SSF46785">
    <property type="entry name" value="Winged helix' DNA-binding domain"/>
    <property type="match status" value="1"/>
</dbReference>
<dbReference type="InterPro" id="IPR045093">
    <property type="entry name" value="Cullin"/>
</dbReference>
<evidence type="ECO:0000259" key="13">
    <source>
        <dbReference type="PROSITE" id="PS50069"/>
    </source>
</evidence>
<dbReference type="GO" id="GO:0006281">
    <property type="term" value="P:DNA repair"/>
    <property type="evidence" value="ECO:0007669"/>
    <property type="project" value="UniProtKB-KW"/>
</dbReference>
<dbReference type="GO" id="GO:0031625">
    <property type="term" value="F:ubiquitin protein ligase binding"/>
    <property type="evidence" value="ECO:0007669"/>
    <property type="project" value="InterPro"/>
</dbReference>
<dbReference type="InterPro" id="IPR019559">
    <property type="entry name" value="Cullin_neddylation_domain"/>
</dbReference>
<dbReference type="PROSITE" id="PS50069">
    <property type="entry name" value="CULLIN_2"/>
    <property type="match status" value="1"/>
</dbReference>
<feature type="region of interest" description="Disordered" evidence="12">
    <location>
        <begin position="1"/>
        <end position="85"/>
    </location>
</feature>
<keyword evidence="5" id="KW-0227">DNA damage</keyword>
<protein>
    <recommendedName>
        <fullName evidence="9">Cullin-4</fullName>
    </recommendedName>
</protein>
<dbReference type="EMBL" id="CAJOBC010000256">
    <property type="protein sequence ID" value="CAF3561531.1"/>
    <property type="molecule type" value="Genomic_DNA"/>
</dbReference>
<dbReference type="GO" id="GO:0031464">
    <property type="term" value="C:Cul4A-RING E3 ubiquitin ligase complex"/>
    <property type="evidence" value="ECO:0007669"/>
    <property type="project" value="UniProtKB-ARBA"/>
</dbReference>
<dbReference type="SMART" id="SM00884">
    <property type="entry name" value="Cullin_Nedd8"/>
    <property type="match status" value="1"/>
</dbReference>
<evidence type="ECO:0000313" key="16">
    <source>
        <dbReference type="Proteomes" id="UP000663829"/>
    </source>
</evidence>
<dbReference type="PANTHER" id="PTHR11932">
    <property type="entry name" value="CULLIN"/>
    <property type="match status" value="1"/>
</dbReference>
<gene>
    <name evidence="14" type="ORF">GPM918_LOCUS2334</name>
    <name evidence="15" type="ORF">SRO942_LOCUS2334</name>
</gene>
<comment type="pathway">
    <text evidence="1">Protein modification; protein ubiquitination.</text>
</comment>
<comment type="caution">
    <text evidence="14">The sequence shown here is derived from an EMBL/GenBank/DDBJ whole genome shotgun (WGS) entry which is preliminary data.</text>
</comment>
<evidence type="ECO:0000256" key="11">
    <source>
        <dbReference type="RuleBase" id="RU003829"/>
    </source>
</evidence>
<dbReference type="GO" id="GO:0005634">
    <property type="term" value="C:nucleus"/>
    <property type="evidence" value="ECO:0007669"/>
    <property type="project" value="UniProtKB-ARBA"/>
</dbReference>
<dbReference type="GO" id="GO:0042254">
    <property type="term" value="P:ribosome biogenesis"/>
    <property type="evidence" value="ECO:0007669"/>
    <property type="project" value="UniProtKB-ARBA"/>
</dbReference>
<keyword evidence="7" id="KW-0832">Ubl conjugation</keyword>
<reference evidence="14" key="1">
    <citation type="submission" date="2021-02" db="EMBL/GenBank/DDBJ databases">
        <authorList>
            <person name="Nowell W R."/>
        </authorList>
    </citation>
    <scope>NUCLEOTIDE SEQUENCE</scope>
</reference>
<feature type="compositionally biased region" description="Polar residues" evidence="12">
    <location>
        <begin position="46"/>
        <end position="58"/>
    </location>
</feature>
<evidence type="ECO:0000313" key="14">
    <source>
        <dbReference type="EMBL" id="CAF0778600.1"/>
    </source>
</evidence>
<dbReference type="OrthoDB" id="27073at2759"/>
<dbReference type="InterPro" id="IPR001373">
    <property type="entry name" value="Cullin_N"/>
</dbReference>
<dbReference type="Gene3D" id="1.20.1310.10">
    <property type="entry name" value="Cullin Repeats"/>
    <property type="match status" value="4"/>
</dbReference>
<dbReference type="FunFam" id="1.20.1310.10:FF:000003">
    <property type="entry name" value="Cullin 4A"/>
    <property type="match status" value="1"/>
</dbReference>
<dbReference type="AlphaFoldDB" id="A0A813RB09"/>
<keyword evidence="8" id="KW-0234">DNA repair</keyword>
<dbReference type="SUPFAM" id="SSF75632">
    <property type="entry name" value="Cullin homology domain"/>
    <property type="match status" value="1"/>
</dbReference>
<evidence type="ECO:0000256" key="5">
    <source>
        <dbReference type="ARBA" id="ARBA00022763"/>
    </source>
</evidence>
<dbReference type="Pfam" id="PF10557">
    <property type="entry name" value="Cullin_Nedd8"/>
    <property type="match status" value="1"/>
</dbReference>
<evidence type="ECO:0000256" key="6">
    <source>
        <dbReference type="ARBA" id="ARBA00022786"/>
    </source>
</evidence>
<dbReference type="InterPro" id="IPR016159">
    <property type="entry name" value="Cullin_repeat-like_dom_sf"/>
</dbReference>
<evidence type="ECO:0000256" key="8">
    <source>
        <dbReference type="ARBA" id="ARBA00023204"/>
    </source>
</evidence>
<dbReference type="FunFam" id="3.30.230.130:FF:000001">
    <property type="entry name" value="Cullin 4A"/>
    <property type="match status" value="1"/>
</dbReference>
<organism evidence="14 16">
    <name type="scientific">Didymodactylos carnosus</name>
    <dbReference type="NCBI Taxonomy" id="1234261"/>
    <lineage>
        <taxon>Eukaryota</taxon>
        <taxon>Metazoa</taxon>
        <taxon>Spiralia</taxon>
        <taxon>Gnathifera</taxon>
        <taxon>Rotifera</taxon>
        <taxon>Eurotatoria</taxon>
        <taxon>Bdelloidea</taxon>
        <taxon>Philodinida</taxon>
        <taxon>Philodinidae</taxon>
        <taxon>Didymodactylos</taxon>
    </lineage>
</organism>
<dbReference type="InterPro" id="IPR036388">
    <property type="entry name" value="WH-like_DNA-bd_sf"/>
</dbReference>
<dbReference type="InterPro" id="IPR059120">
    <property type="entry name" value="Cullin-like_AB"/>
</dbReference>
<dbReference type="Gene3D" id="3.30.230.130">
    <property type="entry name" value="Cullin, Chain C, Domain 2"/>
    <property type="match status" value="1"/>
</dbReference>
<dbReference type="FunFam" id="1.20.1310.10:FF:000001">
    <property type="entry name" value="Cullin 3"/>
    <property type="match status" value="1"/>
</dbReference>
<dbReference type="SUPFAM" id="SSF74788">
    <property type="entry name" value="Cullin repeat-like"/>
    <property type="match status" value="1"/>
</dbReference>
<dbReference type="EMBL" id="CAJNOQ010000256">
    <property type="protein sequence ID" value="CAF0778600.1"/>
    <property type="molecule type" value="Genomic_DNA"/>
</dbReference>
<feature type="domain" description="Cullin family profile" evidence="13">
    <location>
        <begin position="446"/>
        <end position="676"/>
    </location>
</feature>
<dbReference type="Pfam" id="PF26557">
    <property type="entry name" value="Cullin_AB"/>
    <property type="match status" value="1"/>
</dbReference>
<dbReference type="GO" id="GO:0006511">
    <property type="term" value="P:ubiquitin-dependent protein catabolic process"/>
    <property type="evidence" value="ECO:0007669"/>
    <property type="project" value="InterPro"/>
</dbReference>
<evidence type="ECO:0000256" key="9">
    <source>
        <dbReference type="ARBA" id="ARBA00069613"/>
    </source>
</evidence>
<keyword evidence="6" id="KW-0833">Ubl conjugation pathway</keyword>
<evidence type="ECO:0000256" key="1">
    <source>
        <dbReference type="ARBA" id="ARBA00004906"/>
    </source>
</evidence>
<dbReference type="Proteomes" id="UP000681722">
    <property type="component" value="Unassembled WGS sequence"/>
</dbReference>
<feature type="compositionally biased region" description="Low complexity" evidence="12">
    <location>
        <begin position="59"/>
        <end position="84"/>
    </location>
</feature>
<dbReference type="InterPro" id="IPR036390">
    <property type="entry name" value="WH_DNA-bd_sf"/>
</dbReference>
<dbReference type="FunFam" id="1.20.1310.10:FF:000004">
    <property type="entry name" value="Cullin 4B"/>
    <property type="match status" value="1"/>
</dbReference>
<accession>A0A813RB09</accession>
<evidence type="ECO:0000313" key="15">
    <source>
        <dbReference type="EMBL" id="CAF3561531.1"/>
    </source>
</evidence>
<dbReference type="Pfam" id="PF00888">
    <property type="entry name" value="Cullin"/>
    <property type="match status" value="1"/>
</dbReference>
<evidence type="ECO:0000256" key="3">
    <source>
        <dbReference type="ARBA" id="ARBA00022499"/>
    </source>
</evidence>
<proteinExistence type="inferred from homology"/>
<evidence type="ECO:0000256" key="10">
    <source>
        <dbReference type="PROSITE-ProRule" id="PRU00330"/>
    </source>
</evidence>
<dbReference type="SMART" id="SM00182">
    <property type="entry name" value="CULLIN"/>
    <property type="match status" value="1"/>
</dbReference>
<dbReference type="InterPro" id="IPR016158">
    <property type="entry name" value="Cullin_homology"/>
</dbReference>
<name>A0A813RB09_9BILA</name>